<dbReference type="FunFam" id="3.40.50.300:FF:001091">
    <property type="entry name" value="Probable disease resistance protein At1g61300"/>
    <property type="match status" value="1"/>
</dbReference>
<dbReference type="PANTHER" id="PTHR23155:SF1205">
    <property type="entry name" value="DISEASE RESISTANCE PROTEIN RPM1"/>
    <property type="match status" value="1"/>
</dbReference>
<dbReference type="GeneID" id="110797464"/>
<dbReference type="InterPro" id="IPR044974">
    <property type="entry name" value="Disease_R_plants"/>
</dbReference>
<dbReference type="Pfam" id="PF23559">
    <property type="entry name" value="WHD_DRP"/>
    <property type="match status" value="1"/>
</dbReference>
<dbReference type="Gene3D" id="1.10.10.10">
    <property type="entry name" value="Winged helix-like DNA-binding domain superfamily/Winged helix DNA-binding domain"/>
    <property type="match status" value="1"/>
</dbReference>
<evidence type="ECO:0000259" key="8">
    <source>
        <dbReference type="Pfam" id="PF23598"/>
    </source>
</evidence>
<protein>
    <submittedName>
        <fullName evidence="10">Disease resistance protein RPM1</fullName>
    </submittedName>
</protein>
<dbReference type="SUPFAM" id="SSF52540">
    <property type="entry name" value="P-loop containing nucleoside triphosphate hydrolases"/>
    <property type="match status" value="1"/>
</dbReference>
<evidence type="ECO:0000256" key="1">
    <source>
        <dbReference type="ARBA" id="ARBA00022737"/>
    </source>
</evidence>
<dbReference type="RefSeq" id="XP_021858268.1">
    <property type="nucleotide sequence ID" value="XM_022002576.2"/>
</dbReference>
<feature type="region of interest" description="Disordered" evidence="4">
    <location>
        <begin position="136"/>
        <end position="159"/>
    </location>
</feature>
<evidence type="ECO:0000256" key="2">
    <source>
        <dbReference type="ARBA" id="ARBA00022741"/>
    </source>
</evidence>
<evidence type="ECO:0000259" key="6">
    <source>
        <dbReference type="Pfam" id="PF18052"/>
    </source>
</evidence>
<feature type="domain" description="NB-ARC" evidence="5">
    <location>
        <begin position="193"/>
        <end position="352"/>
    </location>
</feature>
<dbReference type="CDD" id="cd14798">
    <property type="entry name" value="RX-CC_like"/>
    <property type="match status" value="1"/>
</dbReference>
<dbReference type="InterPro" id="IPR058922">
    <property type="entry name" value="WHD_DRP"/>
</dbReference>
<dbReference type="Proteomes" id="UP000813463">
    <property type="component" value="Chromosome 3"/>
</dbReference>
<sequence length="952" mass="109504">MAETVVCFVLEKLFPLITAEAEMLRGLPTDLVAISNELRSIKVFLKDAEQRVEESDGIKEWVRQVRDVAYQIEDVIDEHLLLHHPRERHHNHFFNVFSNLTRSVVLLRSNHRIANTIKRIRLEVLEINQRRSSFSLGGGPSFSNGLDNEDPHKRADQDPRAGFLYVNESKLVGIDEPKRDIIRLLDLELQDFPQNKVISVVGMGGLGKTTLIRKVYEDMSVKKHFPFRAWITLSRPGRSIDIIRSMTKQFYRSAFDSAPLEIDTMDEESLTEEMRNYLRNQRFLVVFDDVWNIETYIKDVLPSYNNGNKILMTTRLEDVALAWKGSSCDRVYKLQPLSAEKAWDLFCRKVFGGPNAKCPQELDRLSREIVKKCEGMPLAIVTIGGLLSTKNKFVIEWHKLCNSIGAELANNLHLANIKKILLLSYHDLPHYLKPCFLYFGIFPGDRLIENTRLFRLWIAEGFIYKVSGKTLEEVADEYLTELIRRSLVQVTWVDIAKRPRGVRVHDLLREIILLKSKELSFCQVLNKEDLFIDGQSRRLAIPNDNVGTSAKLVIEGTTKRSHLRSLFLFEGHEVMPKFITGSFLKQVHLLKVLDLQNAPLSQIPESAGGLYHLQYLSLNSTNVERLPKSIGKLGNLQCLDLKNSLIRELPAELSRISKLRHLISYSYYWDDAFSFYVRNVRAARIPAAICWNSQEMQNLGWVDGSYAVGFIDQLGNLKQLRRLGVAHLKREDGRNLCNAIKYMHHLQAFMVASRSKDEVLDVNHILSPPPMLRRLLLMGRLEKLPDWISRLENVVKLVLCHSRLNEDPLEVLGALPNLMKLIVSEAYDGERLYFSATRFQNLKVLCLYCLCNLKLIELELGTLPVLKELQLGPSPQLKEVPTGIQHLKNLTLLRFHDMPKEFTDTLIPYKGQHYHIIEHVANVYINFKAGAGHWETSSLRSPQERKMVALWQ</sequence>
<keyword evidence="2" id="KW-0547">Nucleotide-binding</keyword>
<accession>A0A9R0IYZ8</accession>
<dbReference type="InterPro" id="IPR027417">
    <property type="entry name" value="P-loop_NTPase"/>
</dbReference>
<evidence type="ECO:0000259" key="7">
    <source>
        <dbReference type="Pfam" id="PF23559"/>
    </source>
</evidence>
<evidence type="ECO:0000313" key="10">
    <source>
        <dbReference type="RefSeq" id="XP_021858268.1"/>
    </source>
</evidence>
<dbReference type="Gene3D" id="1.20.5.4130">
    <property type="match status" value="1"/>
</dbReference>
<reference evidence="9" key="1">
    <citation type="journal article" date="2021" name="Nat. Commun.">
        <title>Genomic analyses provide insights into spinach domestication and the genetic basis of agronomic traits.</title>
        <authorList>
            <person name="Cai X."/>
            <person name="Sun X."/>
            <person name="Xu C."/>
            <person name="Sun H."/>
            <person name="Wang X."/>
            <person name="Ge C."/>
            <person name="Zhang Z."/>
            <person name="Wang Q."/>
            <person name="Fei Z."/>
            <person name="Jiao C."/>
            <person name="Wang Q."/>
        </authorList>
    </citation>
    <scope>NUCLEOTIDE SEQUENCE [LARGE SCALE GENOMIC DNA]</scope>
    <source>
        <strain evidence="9">cv. Varoflay</strain>
    </source>
</reference>
<keyword evidence="1" id="KW-0677">Repeat</keyword>
<evidence type="ECO:0000256" key="4">
    <source>
        <dbReference type="SAM" id="MobiDB-lite"/>
    </source>
</evidence>
<dbReference type="InterPro" id="IPR041118">
    <property type="entry name" value="Rx_N"/>
</dbReference>
<dbReference type="OrthoDB" id="690341at2759"/>
<dbReference type="PANTHER" id="PTHR23155">
    <property type="entry name" value="DISEASE RESISTANCE PROTEIN RP"/>
    <property type="match status" value="1"/>
</dbReference>
<feature type="domain" description="Disease resistance R13L4/SHOC-2-like LRR" evidence="8">
    <location>
        <begin position="562"/>
        <end position="893"/>
    </location>
</feature>
<gene>
    <name evidence="10" type="primary">LOC110797464</name>
</gene>
<dbReference type="Gene3D" id="3.40.50.300">
    <property type="entry name" value="P-loop containing nucleotide triphosphate hydrolases"/>
    <property type="match status" value="1"/>
</dbReference>
<evidence type="ECO:0000256" key="3">
    <source>
        <dbReference type="ARBA" id="ARBA00022821"/>
    </source>
</evidence>
<keyword evidence="9" id="KW-1185">Reference proteome</keyword>
<dbReference type="PRINTS" id="PR00364">
    <property type="entry name" value="DISEASERSIST"/>
</dbReference>
<reference evidence="10" key="2">
    <citation type="submission" date="2025-08" db="UniProtKB">
        <authorList>
            <consortium name="RefSeq"/>
        </authorList>
    </citation>
    <scope>IDENTIFICATION</scope>
    <source>
        <tissue evidence="10">Leaf</tissue>
    </source>
</reference>
<dbReference type="Gene3D" id="3.80.10.10">
    <property type="entry name" value="Ribonuclease Inhibitor"/>
    <property type="match status" value="1"/>
</dbReference>
<proteinExistence type="predicted"/>
<dbReference type="InterPro" id="IPR042197">
    <property type="entry name" value="Apaf_helical"/>
</dbReference>
<dbReference type="SUPFAM" id="SSF52058">
    <property type="entry name" value="L domain-like"/>
    <property type="match status" value="1"/>
</dbReference>
<feature type="domain" description="Disease resistance N-terminal" evidence="6">
    <location>
        <begin position="5"/>
        <end position="92"/>
    </location>
</feature>
<dbReference type="Pfam" id="PF23598">
    <property type="entry name" value="LRR_14"/>
    <property type="match status" value="1"/>
</dbReference>
<dbReference type="Pfam" id="PF00931">
    <property type="entry name" value="NB-ARC"/>
    <property type="match status" value="1"/>
</dbReference>
<dbReference type="GO" id="GO:0043531">
    <property type="term" value="F:ADP binding"/>
    <property type="evidence" value="ECO:0007669"/>
    <property type="project" value="InterPro"/>
</dbReference>
<dbReference type="GO" id="GO:0098542">
    <property type="term" value="P:defense response to other organism"/>
    <property type="evidence" value="ECO:0007669"/>
    <property type="project" value="TreeGrafter"/>
</dbReference>
<feature type="domain" description="Disease resistance protein winged helix" evidence="7">
    <location>
        <begin position="441"/>
        <end position="512"/>
    </location>
</feature>
<evidence type="ECO:0000259" key="5">
    <source>
        <dbReference type="Pfam" id="PF00931"/>
    </source>
</evidence>
<dbReference type="InterPro" id="IPR036388">
    <property type="entry name" value="WH-like_DNA-bd_sf"/>
</dbReference>
<dbReference type="InterPro" id="IPR032675">
    <property type="entry name" value="LRR_dom_sf"/>
</dbReference>
<keyword evidence="3" id="KW-0611">Plant defense</keyword>
<dbReference type="InterPro" id="IPR002182">
    <property type="entry name" value="NB-ARC"/>
</dbReference>
<dbReference type="Pfam" id="PF18052">
    <property type="entry name" value="Rx_N"/>
    <property type="match status" value="1"/>
</dbReference>
<name>A0A9R0IYZ8_SPIOL</name>
<feature type="compositionally biased region" description="Basic and acidic residues" evidence="4">
    <location>
        <begin position="149"/>
        <end position="159"/>
    </location>
</feature>
<dbReference type="InterPro" id="IPR038005">
    <property type="entry name" value="RX-like_CC"/>
</dbReference>
<dbReference type="FunFam" id="1.10.10.10:FF:000322">
    <property type="entry name" value="Probable disease resistance protein At1g63360"/>
    <property type="match status" value="1"/>
</dbReference>
<dbReference type="FunFam" id="1.10.8.430:FF:000003">
    <property type="entry name" value="Probable disease resistance protein At5g66910"/>
    <property type="match status" value="1"/>
</dbReference>
<organism evidence="9 10">
    <name type="scientific">Spinacia oleracea</name>
    <name type="common">Spinach</name>
    <dbReference type="NCBI Taxonomy" id="3562"/>
    <lineage>
        <taxon>Eukaryota</taxon>
        <taxon>Viridiplantae</taxon>
        <taxon>Streptophyta</taxon>
        <taxon>Embryophyta</taxon>
        <taxon>Tracheophyta</taxon>
        <taxon>Spermatophyta</taxon>
        <taxon>Magnoliopsida</taxon>
        <taxon>eudicotyledons</taxon>
        <taxon>Gunneridae</taxon>
        <taxon>Pentapetalae</taxon>
        <taxon>Caryophyllales</taxon>
        <taxon>Chenopodiaceae</taxon>
        <taxon>Chenopodioideae</taxon>
        <taxon>Anserineae</taxon>
        <taxon>Spinacia</taxon>
    </lineage>
</organism>
<evidence type="ECO:0000313" key="9">
    <source>
        <dbReference type="Proteomes" id="UP000813463"/>
    </source>
</evidence>
<dbReference type="InterPro" id="IPR055414">
    <property type="entry name" value="LRR_R13L4/SHOC2-like"/>
</dbReference>
<dbReference type="Gene3D" id="1.10.8.430">
    <property type="entry name" value="Helical domain of apoptotic protease-activating factors"/>
    <property type="match status" value="1"/>
</dbReference>
<dbReference type="KEGG" id="soe:110797464"/>
<dbReference type="AlphaFoldDB" id="A0A9R0IYZ8"/>